<keyword evidence="7 8" id="KW-0807">Transducer</keyword>
<dbReference type="GO" id="GO:0004930">
    <property type="term" value="F:G protein-coupled receptor activity"/>
    <property type="evidence" value="ECO:0007669"/>
    <property type="project" value="UniProtKB-KW"/>
</dbReference>
<dbReference type="GO" id="GO:0005886">
    <property type="term" value="C:plasma membrane"/>
    <property type="evidence" value="ECO:0007669"/>
    <property type="project" value="TreeGrafter"/>
</dbReference>
<dbReference type="Gene3D" id="1.20.1070.10">
    <property type="entry name" value="Rhodopsin 7-helix transmembrane proteins"/>
    <property type="match status" value="1"/>
</dbReference>
<feature type="transmembrane region" description="Helical" evidence="10">
    <location>
        <begin position="122"/>
        <end position="142"/>
    </location>
</feature>
<evidence type="ECO:0000259" key="11">
    <source>
        <dbReference type="PROSITE" id="PS50262"/>
    </source>
</evidence>
<comment type="caution">
    <text evidence="12">The sequence shown here is derived from an EMBL/GenBank/DDBJ whole genome shotgun (WGS) entry which is preliminary data.</text>
</comment>
<dbReference type="EMBL" id="UYJE01002207">
    <property type="protein sequence ID" value="VDI08628.1"/>
    <property type="molecule type" value="Genomic_DNA"/>
</dbReference>
<evidence type="ECO:0000256" key="5">
    <source>
        <dbReference type="ARBA" id="ARBA00023136"/>
    </source>
</evidence>
<feature type="transmembrane region" description="Helical" evidence="10">
    <location>
        <begin position="154"/>
        <end position="177"/>
    </location>
</feature>
<dbReference type="OrthoDB" id="10029014at2759"/>
<sequence>MINFTDISNSSLTERGGNTTTGNPMMQQPGVLQYFNYIFLPVVTIVGVTGNIFTIIVMRSKRFSNTTSSISLIALAISDTIFLVIQPFHKAFVTKFLGLDIRAFSDVLCKIYFIILKSSKMMSSWFVVGLCVERFIAVWFPLKAKLIVTKRTVIVMISVIVMVIATFNGCWSYAYTITKGVCVHDGYNHNSTQEVQLFGGMLLAGLACYSLIPIPVLVILTTLIIWKLTIQIRARKSMTTKSNDDIHIKITVMLIGINISFILLVCPISIFQFVAFQKKSHGHGNHNEWLKVLKEFSQGLEQFNYGINFFLYVLTSQQFRDAFVGLFRKNLPRDTFTSSKYKTKKTTISK</sequence>
<evidence type="ECO:0000256" key="6">
    <source>
        <dbReference type="ARBA" id="ARBA00023170"/>
    </source>
</evidence>
<feature type="transmembrane region" description="Helical" evidence="10">
    <location>
        <begin position="70"/>
        <end position="89"/>
    </location>
</feature>
<evidence type="ECO:0000313" key="12">
    <source>
        <dbReference type="EMBL" id="VDI08628.1"/>
    </source>
</evidence>
<dbReference type="AlphaFoldDB" id="A0A8B6CSG7"/>
<proteinExistence type="inferred from homology"/>
<evidence type="ECO:0000256" key="10">
    <source>
        <dbReference type="SAM" id="Phobius"/>
    </source>
</evidence>
<comment type="similarity">
    <text evidence="8">Belongs to the G-protein coupled receptor 1 family.</text>
</comment>
<feature type="transmembrane region" description="Helical" evidence="10">
    <location>
        <begin position="34"/>
        <end position="58"/>
    </location>
</feature>
<keyword evidence="2 8" id="KW-0812">Transmembrane</keyword>
<evidence type="ECO:0000313" key="13">
    <source>
        <dbReference type="Proteomes" id="UP000596742"/>
    </source>
</evidence>
<dbReference type="PANTHER" id="PTHR24243">
    <property type="entry name" value="G-PROTEIN COUPLED RECEPTOR"/>
    <property type="match status" value="1"/>
</dbReference>
<comment type="subcellular location">
    <subcellularLocation>
        <location evidence="1">Membrane</location>
        <topology evidence="1">Multi-pass membrane protein</topology>
    </subcellularLocation>
</comment>
<dbReference type="Proteomes" id="UP000596742">
    <property type="component" value="Unassembled WGS sequence"/>
</dbReference>
<dbReference type="SUPFAM" id="SSF81321">
    <property type="entry name" value="Family A G protein-coupled receptor-like"/>
    <property type="match status" value="1"/>
</dbReference>
<name>A0A8B6CSG7_MYTGA</name>
<organism evidence="12 13">
    <name type="scientific">Mytilus galloprovincialis</name>
    <name type="common">Mediterranean mussel</name>
    <dbReference type="NCBI Taxonomy" id="29158"/>
    <lineage>
        <taxon>Eukaryota</taxon>
        <taxon>Metazoa</taxon>
        <taxon>Spiralia</taxon>
        <taxon>Lophotrochozoa</taxon>
        <taxon>Mollusca</taxon>
        <taxon>Bivalvia</taxon>
        <taxon>Autobranchia</taxon>
        <taxon>Pteriomorphia</taxon>
        <taxon>Mytilida</taxon>
        <taxon>Mytiloidea</taxon>
        <taxon>Mytilidae</taxon>
        <taxon>Mytilinae</taxon>
        <taxon>Mytilus</taxon>
    </lineage>
</organism>
<keyword evidence="3 10" id="KW-1133">Transmembrane helix</keyword>
<evidence type="ECO:0000256" key="4">
    <source>
        <dbReference type="ARBA" id="ARBA00023040"/>
    </source>
</evidence>
<dbReference type="Pfam" id="PF00001">
    <property type="entry name" value="7tm_1"/>
    <property type="match status" value="1"/>
</dbReference>
<keyword evidence="6 8" id="KW-0675">Receptor</keyword>
<accession>A0A8B6CSG7</accession>
<evidence type="ECO:0000256" key="1">
    <source>
        <dbReference type="ARBA" id="ARBA00004141"/>
    </source>
</evidence>
<feature type="transmembrane region" description="Helical" evidence="10">
    <location>
        <begin position="197"/>
        <end position="226"/>
    </location>
</feature>
<feature type="region of interest" description="Disordered" evidence="9">
    <location>
        <begin position="1"/>
        <end position="24"/>
    </location>
</feature>
<dbReference type="CDD" id="cd14978">
    <property type="entry name" value="7tmA_FMRFamide_R-like"/>
    <property type="match status" value="1"/>
</dbReference>
<protein>
    <submittedName>
        <fullName evidence="12">Growth hormone secretagogue receptor</fullName>
    </submittedName>
</protein>
<dbReference type="PROSITE" id="PS50262">
    <property type="entry name" value="G_PROTEIN_RECEP_F1_2"/>
    <property type="match status" value="1"/>
</dbReference>
<keyword evidence="5 10" id="KW-0472">Membrane</keyword>
<feature type="transmembrane region" description="Helical" evidence="10">
    <location>
        <begin position="246"/>
        <end position="271"/>
    </location>
</feature>
<evidence type="ECO:0000256" key="7">
    <source>
        <dbReference type="ARBA" id="ARBA00023224"/>
    </source>
</evidence>
<evidence type="ECO:0000256" key="9">
    <source>
        <dbReference type="SAM" id="MobiDB-lite"/>
    </source>
</evidence>
<dbReference type="PROSITE" id="PS00237">
    <property type="entry name" value="G_PROTEIN_RECEP_F1_1"/>
    <property type="match status" value="1"/>
</dbReference>
<dbReference type="PANTHER" id="PTHR24243:SF230">
    <property type="entry name" value="G-PROTEIN COUPLED RECEPTORS FAMILY 1 PROFILE DOMAIN-CONTAINING PROTEIN"/>
    <property type="match status" value="1"/>
</dbReference>
<evidence type="ECO:0000256" key="3">
    <source>
        <dbReference type="ARBA" id="ARBA00022989"/>
    </source>
</evidence>
<evidence type="ECO:0000256" key="8">
    <source>
        <dbReference type="RuleBase" id="RU000688"/>
    </source>
</evidence>
<gene>
    <name evidence="12" type="ORF">MGAL_10B003578</name>
</gene>
<reference evidence="12" key="1">
    <citation type="submission" date="2018-11" db="EMBL/GenBank/DDBJ databases">
        <authorList>
            <person name="Alioto T."/>
            <person name="Alioto T."/>
        </authorList>
    </citation>
    <scope>NUCLEOTIDE SEQUENCE</scope>
</reference>
<dbReference type="InterPro" id="IPR000276">
    <property type="entry name" value="GPCR_Rhodpsn"/>
</dbReference>
<evidence type="ECO:0000256" key="2">
    <source>
        <dbReference type="ARBA" id="ARBA00022692"/>
    </source>
</evidence>
<keyword evidence="13" id="KW-1185">Reference proteome</keyword>
<dbReference type="InterPro" id="IPR017452">
    <property type="entry name" value="GPCR_Rhodpsn_7TM"/>
</dbReference>
<dbReference type="PRINTS" id="PR00237">
    <property type="entry name" value="GPCRRHODOPSN"/>
</dbReference>
<keyword evidence="4 8" id="KW-0297">G-protein coupled receptor</keyword>
<feature type="domain" description="G-protein coupled receptors family 1 profile" evidence="11">
    <location>
        <begin position="50"/>
        <end position="312"/>
    </location>
</feature>